<feature type="compositionally biased region" description="Pro residues" evidence="1">
    <location>
        <begin position="41"/>
        <end position="51"/>
    </location>
</feature>
<keyword evidence="2" id="KW-1133">Transmembrane helix</keyword>
<accession>A0ABP9CCW3</accession>
<keyword evidence="2" id="KW-0472">Membrane</keyword>
<name>A0ABP9CCW3_9ACTN</name>
<feature type="compositionally biased region" description="Polar residues" evidence="1">
    <location>
        <begin position="221"/>
        <end position="232"/>
    </location>
</feature>
<protein>
    <submittedName>
        <fullName evidence="3">Uncharacterized protein</fullName>
    </submittedName>
</protein>
<feature type="transmembrane region" description="Helical" evidence="2">
    <location>
        <begin position="388"/>
        <end position="410"/>
    </location>
</feature>
<feature type="region of interest" description="Disordered" evidence="1">
    <location>
        <begin position="1"/>
        <end position="386"/>
    </location>
</feature>
<dbReference type="EMBL" id="BAABIG010000043">
    <property type="protein sequence ID" value="GAA4808547.1"/>
    <property type="molecule type" value="Genomic_DNA"/>
</dbReference>
<feature type="region of interest" description="Disordered" evidence="1">
    <location>
        <begin position="411"/>
        <end position="444"/>
    </location>
</feature>
<evidence type="ECO:0000313" key="3">
    <source>
        <dbReference type="EMBL" id="GAA4808547.1"/>
    </source>
</evidence>
<dbReference type="Proteomes" id="UP001501265">
    <property type="component" value="Unassembled WGS sequence"/>
</dbReference>
<feature type="compositionally biased region" description="Basic and acidic residues" evidence="1">
    <location>
        <begin position="262"/>
        <end position="273"/>
    </location>
</feature>
<feature type="region of interest" description="Disordered" evidence="1">
    <location>
        <begin position="536"/>
        <end position="570"/>
    </location>
</feature>
<proteinExistence type="predicted"/>
<gene>
    <name evidence="3" type="ORF">GCM10023220_43810</name>
</gene>
<keyword evidence="2" id="KW-0812">Transmembrane</keyword>
<keyword evidence="4" id="KW-1185">Reference proteome</keyword>
<dbReference type="RefSeq" id="WP_345621665.1">
    <property type="nucleotide sequence ID" value="NZ_BAABIG010000043.1"/>
</dbReference>
<evidence type="ECO:0000313" key="4">
    <source>
        <dbReference type="Proteomes" id="UP001501265"/>
    </source>
</evidence>
<feature type="compositionally biased region" description="Polar residues" evidence="1">
    <location>
        <begin position="548"/>
        <end position="561"/>
    </location>
</feature>
<evidence type="ECO:0000256" key="1">
    <source>
        <dbReference type="SAM" id="MobiDB-lite"/>
    </source>
</evidence>
<organism evidence="3 4">
    <name type="scientific">Streptomyces ziwulingensis</name>
    <dbReference type="NCBI Taxonomy" id="1045501"/>
    <lineage>
        <taxon>Bacteria</taxon>
        <taxon>Bacillati</taxon>
        <taxon>Actinomycetota</taxon>
        <taxon>Actinomycetes</taxon>
        <taxon>Kitasatosporales</taxon>
        <taxon>Streptomycetaceae</taxon>
        <taxon>Streptomyces</taxon>
    </lineage>
</organism>
<feature type="compositionally biased region" description="Pro residues" evidence="1">
    <location>
        <begin position="277"/>
        <end position="290"/>
    </location>
</feature>
<feature type="compositionally biased region" description="Gly residues" evidence="1">
    <location>
        <begin position="146"/>
        <end position="191"/>
    </location>
</feature>
<reference evidence="4" key="1">
    <citation type="journal article" date="2019" name="Int. J. Syst. Evol. Microbiol.">
        <title>The Global Catalogue of Microorganisms (GCM) 10K type strain sequencing project: providing services to taxonomists for standard genome sequencing and annotation.</title>
        <authorList>
            <consortium name="The Broad Institute Genomics Platform"/>
            <consortium name="The Broad Institute Genome Sequencing Center for Infectious Disease"/>
            <person name="Wu L."/>
            <person name="Ma J."/>
        </authorList>
    </citation>
    <scope>NUCLEOTIDE SEQUENCE [LARGE SCALE GENOMIC DNA]</scope>
    <source>
        <strain evidence="4">JCM 18081</strain>
    </source>
</reference>
<sequence>MTQSGQGEEPSQRPAREGIVLPSDGGEPLLPGLAGVWAPQPGRPAPAPASAPPGGQAWNQPWGPGGPEGPSPDQDASASWNAHGQPDQQSWPAQDASRTPYQPGPGPLPPEGGHAPSYGTPQTPASGAHQPGAQQDFAPGAYQPGGPEGYGGGPQEYGGGPEGYGGGPEGYGGGPQEYGGGPQGYGGGPQGYGEARESYGPQGGAAPLPPAEDRATHYLPQVTTAPADQAATQFIPPVAASADEGATQYIPPVAPGALPPERSARDTSEDTRALRRPTPPAPQGPGPLPPAAGSDAEATQYIPPVAAAPFGAAPGQDADRQPPAEFDNLFRGSGGDGPAGATQQMPRVDPAQPPPPTAGRRHGGPEGNHGNHGGHDDRGGRTRTGSRLPLLAAVGVGLAVVGIAAGAFLAGGDGEEKDDADRTVSATAPATEGSASAPASADPVREQAVALDELLADSGNSRSAVISAVGDVRSCDNLSEAAGDLRDAAEQRTDLVTRLGQLSVDKLPRHEELTTALTKAWQASASADNHYAAWADQAAGKKGCQKGQARSTGQTKAGNGQSETASTEKAKAAELWNQIAKTYGLTQRQPVQL</sequence>
<feature type="compositionally biased region" description="Low complexity" evidence="1">
    <location>
        <begin position="303"/>
        <end position="315"/>
    </location>
</feature>
<comment type="caution">
    <text evidence="3">The sequence shown here is derived from an EMBL/GenBank/DDBJ whole genome shotgun (WGS) entry which is preliminary data.</text>
</comment>
<feature type="compositionally biased region" description="Polar residues" evidence="1">
    <location>
        <begin position="74"/>
        <end position="99"/>
    </location>
</feature>
<evidence type="ECO:0000256" key="2">
    <source>
        <dbReference type="SAM" id="Phobius"/>
    </source>
</evidence>